<sequence length="93" mass="10766">VSIPEKPIEDVVEDMPIALRKGKRPCVKYHISQFVCIDHLSIQHQSFIVTIDAIKTPTSVQEALKEEHWVQAMKEEMNALVKNSTWKIVDRLR</sequence>
<feature type="non-terminal residue" evidence="1">
    <location>
        <position position="1"/>
    </location>
</feature>
<reference evidence="1" key="1">
    <citation type="submission" date="2018-05" db="EMBL/GenBank/DDBJ databases">
        <title>Draft genome of Mucuna pruriens seed.</title>
        <authorList>
            <person name="Nnadi N.E."/>
            <person name="Vos R."/>
            <person name="Hasami M.H."/>
            <person name="Devisetty U.K."/>
            <person name="Aguiy J.C."/>
        </authorList>
    </citation>
    <scope>NUCLEOTIDE SEQUENCE [LARGE SCALE GENOMIC DNA]</scope>
    <source>
        <strain evidence="1">JCA_2017</strain>
    </source>
</reference>
<comment type="caution">
    <text evidence="1">The sequence shown here is derived from an EMBL/GenBank/DDBJ whole genome shotgun (WGS) entry which is preliminary data.</text>
</comment>
<evidence type="ECO:0000313" key="2">
    <source>
        <dbReference type="Proteomes" id="UP000257109"/>
    </source>
</evidence>
<dbReference type="Proteomes" id="UP000257109">
    <property type="component" value="Unassembled WGS sequence"/>
</dbReference>
<dbReference type="EMBL" id="QJKJ01012621">
    <property type="protein sequence ID" value="RDX68258.1"/>
    <property type="molecule type" value="Genomic_DNA"/>
</dbReference>
<proteinExistence type="predicted"/>
<dbReference type="OrthoDB" id="1917367at2759"/>
<accession>A0A371EQC4</accession>
<dbReference type="AlphaFoldDB" id="A0A371EQC4"/>
<evidence type="ECO:0008006" key="3">
    <source>
        <dbReference type="Google" id="ProtNLM"/>
    </source>
</evidence>
<protein>
    <recommendedName>
        <fullName evidence="3">Mitochondrial protein</fullName>
    </recommendedName>
</protein>
<keyword evidence="2" id="KW-1185">Reference proteome</keyword>
<gene>
    <name evidence="1" type="ORF">CR513_52774</name>
</gene>
<evidence type="ECO:0000313" key="1">
    <source>
        <dbReference type="EMBL" id="RDX68258.1"/>
    </source>
</evidence>
<name>A0A371EQC4_MUCPR</name>
<organism evidence="1 2">
    <name type="scientific">Mucuna pruriens</name>
    <name type="common">Velvet bean</name>
    <name type="synonym">Dolichos pruriens</name>
    <dbReference type="NCBI Taxonomy" id="157652"/>
    <lineage>
        <taxon>Eukaryota</taxon>
        <taxon>Viridiplantae</taxon>
        <taxon>Streptophyta</taxon>
        <taxon>Embryophyta</taxon>
        <taxon>Tracheophyta</taxon>
        <taxon>Spermatophyta</taxon>
        <taxon>Magnoliopsida</taxon>
        <taxon>eudicotyledons</taxon>
        <taxon>Gunneridae</taxon>
        <taxon>Pentapetalae</taxon>
        <taxon>rosids</taxon>
        <taxon>fabids</taxon>
        <taxon>Fabales</taxon>
        <taxon>Fabaceae</taxon>
        <taxon>Papilionoideae</taxon>
        <taxon>50 kb inversion clade</taxon>
        <taxon>NPAAA clade</taxon>
        <taxon>indigoferoid/millettioid clade</taxon>
        <taxon>Phaseoleae</taxon>
        <taxon>Mucuna</taxon>
    </lineage>
</organism>